<comment type="caution">
    <text evidence="1">The sequence shown here is derived from an EMBL/GenBank/DDBJ whole genome shotgun (WGS) entry which is preliminary data.</text>
</comment>
<organism evidence="1 2">
    <name type="scientific">Protopolystoma xenopodis</name>
    <dbReference type="NCBI Taxonomy" id="117903"/>
    <lineage>
        <taxon>Eukaryota</taxon>
        <taxon>Metazoa</taxon>
        <taxon>Spiralia</taxon>
        <taxon>Lophotrochozoa</taxon>
        <taxon>Platyhelminthes</taxon>
        <taxon>Monogenea</taxon>
        <taxon>Polyopisthocotylea</taxon>
        <taxon>Polystomatidea</taxon>
        <taxon>Polystomatidae</taxon>
        <taxon>Protopolystoma</taxon>
    </lineage>
</organism>
<evidence type="ECO:0000313" key="1">
    <source>
        <dbReference type="EMBL" id="VEL17198.1"/>
    </source>
</evidence>
<sequence>MAENVTYSKSIDDTNMPDFTDLCQVYFEALSSMPCSFRSVRQVDSSLGHRGWKVKRRGLYILGRNNVVEEVNLPSTSSQALSLASDDRELNSW</sequence>
<protein>
    <submittedName>
        <fullName evidence="1">Uncharacterized protein</fullName>
    </submittedName>
</protein>
<name>A0A448WPW1_9PLAT</name>
<feature type="non-terminal residue" evidence="1">
    <location>
        <position position="1"/>
    </location>
</feature>
<gene>
    <name evidence="1" type="ORF">PXEA_LOCUS10638</name>
</gene>
<dbReference type="AlphaFoldDB" id="A0A448WPW1"/>
<evidence type="ECO:0000313" key="2">
    <source>
        <dbReference type="Proteomes" id="UP000784294"/>
    </source>
</evidence>
<accession>A0A448WPW1</accession>
<dbReference type="EMBL" id="CAAALY010031542">
    <property type="protein sequence ID" value="VEL17198.1"/>
    <property type="molecule type" value="Genomic_DNA"/>
</dbReference>
<proteinExistence type="predicted"/>
<reference evidence="1" key="1">
    <citation type="submission" date="2018-11" db="EMBL/GenBank/DDBJ databases">
        <authorList>
            <consortium name="Pathogen Informatics"/>
        </authorList>
    </citation>
    <scope>NUCLEOTIDE SEQUENCE</scope>
</reference>
<keyword evidence="2" id="KW-1185">Reference proteome</keyword>
<dbReference type="Proteomes" id="UP000784294">
    <property type="component" value="Unassembled WGS sequence"/>
</dbReference>